<comment type="caution">
    <text evidence="2">The sequence shown here is derived from an EMBL/GenBank/DDBJ whole genome shotgun (WGS) entry which is preliminary data.</text>
</comment>
<gene>
    <name evidence="2" type="ORF">VTJ83DRAFT_3748</name>
</gene>
<protein>
    <recommendedName>
        <fullName evidence="4">Zn(2)-C6 fungal-type domain-containing protein</fullName>
    </recommendedName>
</protein>
<dbReference type="PANTHER" id="PTHR35392:SF3">
    <property type="entry name" value="ZN(2)-C6 FUNGAL-TYPE DOMAIN-CONTAINING PROTEIN"/>
    <property type="match status" value="1"/>
</dbReference>
<sequence length="799" mass="87654">MKTEHQDLGSPIYLLPASGHPEILRTGGKGNSGPTRSWTSDYPPLEVTKAERAQPSTLAVDASGRPDVTAYHSPGPDYPSCHPAEHSEPLPTGPTGFVDFPAWSGAPEQGRYVTSSLPFHAVLQASLGPPTDGVLPGWGGCPRSPIELPPLDPSLCCWTMPEPANWPLAYAGAPSSHGWDAQSASSGFLPPPLPEPTAFHAFAETSPNGPRGHGHSEVLAPENGGPSRRASDASTESSANDKRSPGEAEEPCEHPRPLLPAPDIPPASTGIQAVAFGLDGAQGSRVEWAAQRHLNHHEPLQAAGVRMATGSAERPASKPSGGLAGGMPRIRRRPSRRGSSGRTIQGQAETDECRWKETSKTRQLGACLRCHNQRVRCVPNKQNPLDPCETCLMVRRDTKKTIHHLPCLRFKVTSMTLYRPGGLGLTGRFDHTQIADIPGCSDAVFVIDIAQGLCSHPLRVKVRRFTPWETDVTCRRYVHGGVARSQDVGAFCLADIETTAKEFGEYVERYAFSGLVEAFRGSDSIVQDVFSMIAKHYSSLPDDTQDVAWGAKRSPGQKEFLQKLVHLWFAIRHGSGSAWIAGEERLGIEPGSGDGHPLVGQVSVPRLVVAQFDSIRCERFYKPYAQDVLRRLEALLPSHHKESWFTVFLATFLLLHLTSNTSADRYRHSQQNQQVNPRETRYGALNHPLTGWMEEIHQSAAMLLAHWHYFSRCDLAAIDQPDSEDGRPLMFLEPHQREFVKNIASRMKARLPFIPATPAQGCWEHELFWVSRMFTSKSGKRGWSAPETFTRAKPSVGCD</sequence>
<evidence type="ECO:0000256" key="1">
    <source>
        <dbReference type="SAM" id="MobiDB-lite"/>
    </source>
</evidence>
<keyword evidence="3" id="KW-1185">Reference proteome</keyword>
<name>A0ABR4DF59_9PEZI</name>
<dbReference type="PANTHER" id="PTHR35392">
    <property type="entry name" value="ZN(II)2CYS6 TRANSCRIPTION FACTOR (EUROFUNG)-RELATED-RELATED"/>
    <property type="match status" value="1"/>
</dbReference>
<feature type="region of interest" description="Disordered" evidence="1">
    <location>
        <begin position="306"/>
        <end position="355"/>
    </location>
</feature>
<proteinExistence type="predicted"/>
<dbReference type="EMBL" id="JAZGUE010000003">
    <property type="protein sequence ID" value="KAL2268902.1"/>
    <property type="molecule type" value="Genomic_DNA"/>
</dbReference>
<feature type="region of interest" description="Disordered" evidence="1">
    <location>
        <begin position="1"/>
        <end position="43"/>
    </location>
</feature>
<accession>A0ABR4DF59</accession>
<reference evidence="2 3" key="1">
    <citation type="journal article" date="2024" name="Commun. Biol.">
        <title>Comparative genomic analysis of thermophilic fungi reveals convergent evolutionary adaptations and gene losses.</title>
        <authorList>
            <person name="Steindorff A.S."/>
            <person name="Aguilar-Pontes M.V."/>
            <person name="Robinson A.J."/>
            <person name="Andreopoulos B."/>
            <person name="LaButti K."/>
            <person name="Kuo A."/>
            <person name="Mondo S."/>
            <person name="Riley R."/>
            <person name="Otillar R."/>
            <person name="Haridas S."/>
            <person name="Lipzen A."/>
            <person name="Grimwood J."/>
            <person name="Schmutz J."/>
            <person name="Clum A."/>
            <person name="Reid I.D."/>
            <person name="Moisan M.C."/>
            <person name="Butler G."/>
            <person name="Nguyen T.T.M."/>
            <person name="Dewar K."/>
            <person name="Conant G."/>
            <person name="Drula E."/>
            <person name="Henrissat B."/>
            <person name="Hansel C."/>
            <person name="Singer S."/>
            <person name="Hutchinson M.I."/>
            <person name="de Vries R.P."/>
            <person name="Natvig D.O."/>
            <person name="Powell A.J."/>
            <person name="Tsang A."/>
            <person name="Grigoriev I.V."/>
        </authorList>
    </citation>
    <scope>NUCLEOTIDE SEQUENCE [LARGE SCALE GENOMIC DNA]</scope>
    <source>
        <strain evidence="2 3">ATCC 22073</strain>
    </source>
</reference>
<feature type="region of interest" description="Disordered" evidence="1">
    <location>
        <begin position="173"/>
        <end position="268"/>
    </location>
</feature>
<dbReference type="GeneID" id="98124804"/>
<dbReference type="InterPro" id="IPR052973">
    <property type="entry name" value="Fungal_sec-metab_reg_TF"/>
</dbReference>
<evidence type="ECO:0000313" key="2">
    <source>
        <dbReference type="EMBL" id="KAL2268902.1"/>
    </source>
</evidence>
<evidence type="ECO:0008006" key="4">
    <source>
        <dbReference type="Google" id="ProtNLM"/>
    </source>
</evidence>
<feature type="region of interest" description="Disordered" evidence="1">
    <location>
        <begin position="63"/>
        <end position="93"/>
    </location>
</feature>
<dbReference type="Proteomes" id="UP001600064">
    <property type="component" value="Unassembled WGS sequence"/>
</dbReference>
<organism evidence="2 3">
    <name type="scientific">Remersonia thermophila</name>
    <dbReference type="NCBI Taxonomy" id="72144"/>
    <lineage>
        <taxon>Eukaryota</taxon>
        <taxon>Fungi</taxon>
        <taxon>Dikarya</taxon>
        <taxon>Ascomycota</taxon>
        <taxon>Pezizomycotina</taxon>
        <taxon>Sordariomycetes</taxon>
        <taxon>Sordariomycetidae</taxon>
        <taxon>Sordariales</taxon>
        <taxon>Sordariales incertae sedis</taxon>
        <taxon>Remersonia</taxon>
    </lineage>
</organism>
<evidence type="ECO:0000313" key="3">
    <source>
        <dbReference type="Proteomes" id="UP001600064"/>
    </source>
</evidence>
<dbReference type="RefSeq" id="XP_070867626.1">
    <property type="nucleotide sequence ID" value="XM_071010160.1"/>
</dbReference>
<feature type="compositionally biased region" description="Basic and acidic residues" evidence="1">
    <location>
        <begin position="239"/>
        <end position="256"/>
    </location>
</feature>